<feature type="compositionally biased region" description="Polar residues" evidence="1">
    <location>
        <begin position="428"/>
        <end position="448"/>
    </location>
</feature>
<organism evidence="2 3">
    <name type="scientific">Lodderomyces elongisporus (strain ATCC 11503 / CBS 2605 / JCM 1781 / NBRC 1676 / NRRL YB-4239)</name>
    <name type="common">Yeast</name>
    <name type="synonym">Saccharomyces elongisporus</name>
    <dbReference type="NCBI Taxonomy" id="379508"/>
    <lineage>
        <taxon>Eukaryota</taxon>
        <taxon>Fungi</taxon>
        <taxon>Dikarya</taxon>
        <taxon>Ascomycota</taxon>
        <taxon>Saccharomycotina</taxon>
        <taxon>Pichiomycetes</taxon>
        <taxon>Debaryomycetaceae</taxon>
        <taxon>Candida/Lodderomyces clade</taxon>
        <taxon>Lodderomyces</taxon>
    </lineage>
</organism>
<reference evidence="2 3" key="1">
    <citation type="journal article" date="2009" name="Nature">
        <title>Evolution of pathogenicity and sexual reproduction in eight Candida genomes.</title>
        <authorList>
            <person name="Butler G."/>
            <person name="Rasmussen M.D."/>
            <person name="Lin M.F."/>
            <person name="Santos M.A."/>
            <person name="Sakthikumar S."/>
            <person name="Munro C.A."/>
            <person name="Rheinbay E."/>
            <person name="Grabherr M."/>
            <person name="Forche A."/>
            <person name="Reedy J.L."/>
            <person name="Agrafioti I."/>
            <person name="Arnaud M.B."/>
            <person name="Bates S."/>
            <person name="Brown A.J."/>
            <person name="Brunke S."/>
            <person name="Costanzo M.C."/>
            <person name="Fitzpatrick D.A."/>
            <person name="de Groot P.W."/>
            <person name="Harris D."/>
            <person name="Hoyer L.L."/>
            <person name="Hube B."/>
            <person name="Klis F.M."/>
            <person name="Kodira C."/>
            <person name="Lennard N."/>
            <person name="Logue M.E."/>
            <person name="Martin R."/>
            <person name="Neiman A.M."/>
            <person name="Nikolaou E."/>
            <person name="Quail M.A."/>
            <person name="Quinn J."/>
            <person name="Santos M.C."/>
            <person name="Schmitzberger F.F."/>
            <person name="Sherlock G."/>
            <person name="Shah P."/>
            <person name="Silverstein K.A."/>
            <person name="Skrzypek M.S."/>
            <person name="Soll D."/>
            <person name="Staggs R."/>
            <person name="Stansfield I."/>
            <person name="Stumpf M.P."/>
            <person name="Sudbery P.E."/>
            <person name="Srikantha T."/>
            <person name="Zeng Q."/>
            <person name="Berman J."/>
            <person name="Berriman M."/>
            <person name="Heitman J."/>
            <person name="Gow N.A."/>
            <person name="Lorenz M.C."/>
            <person name="Birren B.W."/>
            <person name="Kellis M."/>
            <person name="Cuomo C.A."/>
        </authorList>
    </citation>
    <scope>NUCLEOTIDE SEQUENCE [LARGE SCALE GENOMIC DNA]</scope>
    <source>
        <strain evidence="3">ATCC 11503 / BCRC 21390 / CBS 2605 / JCM 1781 / NBRC 1676 / NRRL YB-4239</strain>
    </source>
</reference>
<evidence type="ECO:0000313" key="2">
    <source>
        <dbReference type="EMBL" id="EDK41927.1"/>
    </source>
</evidence>
<feature type="compositionally biased region" description="Polar residues" evidence="1">
    <location>
        <begin position="1"/>
        <end position="25"/>
    </location>
</feature>
<dbReference type="Proteomes" id="UP000001996">
    <property type="component" value="Unassembled WGS sequence"/>
</dbReference>
<dbReference type="HOGENOM" id="CLU_489210_0_0_1"/>
<feature type="compositionally biased region" description="Low complexity" evidence="1">
    <location>
        <begin position="338"/>
        <end position="363"/>
    </location>
</feature>
<dbReference type="GeneID" id="5235830"/>
<feature type="region of interest" description="Disordered" evidence="1">
    <location>
        <begin position="122"/>
        <end position="161"/>
    </location>
</feature>
<feature type="compositionally biased region" description="Polar residues" evidence="1">
    <location>
        <begin position="474"/>
        <end position="495"/>
    </location>
</feature>
<dbReference type="EMBL" id="CH981524">
    <property type="protein sequence ID" value="EDK41927.1"/>
    <property type="molecule type" value="Genomic_DNA"/>
</dbReference>
<protein>
    <submittedName>
        <fullName evidence="2">Uncharacterized protein</fullName>
    </submittedName>
</protein>
<dbReference type="eggNOG" id="ENOG502RPME">
    <property type="taxonomic scope" value="Eukaryota"/>
</dbReference>
<evidence type="ECO:0000256" key="1">
    <source>
        <dbReference type="SAM" id="MobiDB-lite"/>
    </source>
</evidence>
<feature type="compositionally biased region" description="Polar residues" evidence="1">
    <location>
        <begin position="124"/>
        <end position="154"/>
    </location>
</feature>
<name>A5DRW9_LODEL</name>
<sequence length="557" mass="60839">MSKPSTPVTSPKLQQTSTTGANDAATSTVSSSVSSTVLPSIISTVANSDNKDDNKDDNGSGNGKSSTQPTSESSNNNGHNFSNTTSSRPASYSHVQLDKPILNPPATPSPPNRKRVSATFVKTPEQQSKESSGLKRNSVQLPFTPSYKRTSTGGFRSPDGKLSYHNVNSPYSAAHLLKTPRHSLIDDDSLDNDNDHDNDNNDEENGRKLKMIKTPQYLNTAKRLFQNDDSLAASQLQLQLQLQQQATYSASSPPRDNNFLEISSQLKNKLSSAFGKLQKDEALLHPPPHKITFTELSFDSQTSPTKKYNPETKMKLESTWVPTKTLNRANLNLQTLQLSPLPNQPLSSTTSTTSPAPTSASTLGVSPRKEHFGFRSNTTSPLKNSPVLKQSANLASISRLNDMPSPDEESNAQAALLAALSRLKRKSFSSNPEETRNNNGYANSGNHQQQRDHPHHNPQYNAHHRQSHDHSRNHSLGGNNPPLQATNAPPLNINTDIKLPPIRPRSSFDDKNNEKDAVYSLMALASPQAVGSRRGVVFNDETDDDEGNVSDETVDED</sequence>
<feature type="compositionally biased region" description="Polar residues" evidence="1">
    <location>
        <begin position="67"/>
        <end position="91"/>
    </location>
</feature>
<feature type="region of interest" description="Disordered" evidence="1">
    <location>
        <begin position="529"/>
        <end position="557"/>
    </location>
</feature>
<dbReference type="KEGG" id="lel:PVL30_000101"/>
<feature type="region of interest" description="Disordered" evidence="1">
    <location>
        <begin position="426"/>
        <end position="513"/>
    </location>
</feature>
<dbReference type="InParanoid" id="A5DRW9"/>
<dbReference type="OrthoDB" id="4019224at2759"/>
<feature type="compositionally biased region" description="Acidic residues" evidence="1">
    <location>
        <begin position="540"/>
        <end position="557"/>
    </location>
</feature>
<evidence type="ECO:0000313" key="3">
    <source>
        <dbReference type="Proteomes" id="UP000001996"/>
    </source>
</evidence>
<feature type="compositionally biased region" description="Basic and acidic residues" evidence="1">
    <location>
        <begin position="49"/>
        <end position="58"/>
    </location>
</feature>
<feature type="compositionally biased region" description="Basic and acidic residues" evidence="1">
    <location>
        <begin position="193"/>
        <end position="207"/>
    </location>
</feature>
<feature type="compositionally biased region" description="Low complexity" evidence="1">
    <location>
        <begin position="26"/>
        <end position="48"/>
    </location>
</feature>
<proteinExistence type="predicted"/>
<feature type="compositionally biased region" description="Basic residues" evidence="1">
    <location>
        <begin position="462"/>
        <end position="473"/>
    </location>
</feature>
<keyword evidence="3" id="KW-1185">Reference proteome</keyword>
<accession>A5DRW9</accession>
<feature type="compositionally biased region" description="Polar residues" evidence="1">
    <location>
        <begin position="375"/>
        <end position="387"/>
    </location>
</feature>
<gene>
    <name evidence="2" type="ORF">LELG_00105</name>
</gene>
<feature type="region of interest" description="Disordered" evidence="1">
    <location>
        <begin position="1"/>
        <end position="91"/>
    </location>
</feature>
<feature type="region of interest" description="Disordered" evidence="1">
    <location>
        <begin position="338"/>
        <end position="387"/>
    </location>
</feature>
<feature type="region of interest" description="Disordered" evidence="1">
    <location>
        <begin position="185"/>
        <end position="210"/>
    </location>
</feature>
<dbReference type="VEuPathDB" id="FungiDB:LELG_00105"/>
<dbReference type="AlphaFoldDB" id="A5DRW9"/>